<dbReference type="SMART" id="SM00960">
    <property type="entry name" value="Robl_LC7"/>
    <property type="match status" value="1"/>
</dbReference>
<dbReference type="GO" id="GO:0032008">
    <property type="term" value="P:positive regulation of TOR signaling"/>
    <property type="evidence" value="ECO:0007669"/>
    <property type="project" value="InterPro"/>
</dbReference>
<dbReference type="GO" id="GO:0060090">
    <property type="term" value="F:molecular adaptor activity"/>
    <property type="evidence" value="ECO:0007669"/>
    <property type="project" value="InterPro"/>
</dbReference>
<dbReference type="Pfam" id="PF03259">
    <property type="entry name" value="Robl_LC7"/>
    <property type="match status" value="1"/>
</dbReference>
<evidence type="ECO:0000313" key="4">
    <source>
        <dbReference type="Proteomes" id="UP000078512"/>
    </source>
</evidence>
<protein>
    <submittedName>
        <fullName evidence="3">Putative mitogen-activated protein-binding protein-interacting protein</fullName>
    </submittedName>
</protein>
<dbReference type="EMBL" id="KV442101">
    <property type="protein sequence ID" value="OAQ24102.1"/>
    <property type="molecule type" value="Genomic_DNA"/>
</dbReference>
<dbReference type="GO" id="GO:0005085">
    <property type="term" value="F:guanyl-nucleotide exchange factor activity"/>
    <property type="evidence" value="ECO:0007669"/>
    <property type="project" value="InterPro"/>
</dbReference>
<dbReference type="GO" id="GO:0005737">
    <property type="term" value="C:cytoplasm"/>
    <property type="evidence" value="ECO:0007669"/>
    <property type="project" value="UniProtKB-ARBA"/>
</dbReference>
<comment type="similarity">
    <text evidence="1">Belongs to the GAMAD family.</text>
</comment>
<dbReference type="PANTHER" id="PTHR13323">
    <property type="entry name" value="LATE ENDOSOMAL/LYSOSOMAL MP1 INTERACTING PROTEIN"/>
    <property type="match status" value="1"/>
</dbReference>
<organism evidence="3 4">
    <name type="scientific">Linnemannia elongata AG-77</name>
    <dbReference type="NCBI Taxonomy" id="1314771"/>
    <lineage>
        <taxon>Eukaryota</taxon>
        <taxon>Fungi</taxon>
        <taxon>Fungi incertae sedis</taxon>
        <taxon>Mucoromycota</taxon>
        <taxon>Mortierellomycotina</taxon>
        <taxon>Mortierellomycetes</taxon>
        <taxon>Mortierellales</taxon>
        <taxon>Mortierellaceae</taxon>
        <taxon>Linnemannia</taxon>
    </lineage>
</organism>
<gene>
    <name evidence="3" type="ORF">K457DRAFT_142193</name>
</gene>
<dbReference type="OrthoDB" id="271745at2759"/>
<dbReference type="Proteomes" id="UP000078512">
    <property type="component" value="Unassembled WGS sequence"/>
</dbReference>
<sequence>MLKPKLISQVLQQATTGGVKATILLNPEGSLLAFAAQSDRDARIYGAIASNIWTIYSKHCKPEVGPLSFLMLECEEGKVAITIVSTMILCLVARDDVELGILKAKSEALTRHLEEPLSRVAGY</sequence>
<reference evidence="3 4" key="1">
    <citation type="submission" date="2016-05" db="EMBL/GenBank/DDBJ databases">
        <title>Genome sequencing reveals origins of a unique bacterial endosymbiosis in the earliest lineages of terrestrial Fungi.</title>
        <authorList>
            <consortium name="DOE Joint Genome Institute"/>
            <person name="Uehling J."/>
            <person name="Gryganskyi A."/>
            <person name="Hameed K."/>
            <person name="Tschaplinski T."/>
            <person name="Misztal P."/>
            <person name="Wu S."/>
            <person name="Desiro A."/>
            <person name="Vande Pol N."/>
            <person name="Du Z.-Y."/>
            <person name="Zienkiewicz A."/>
            <person name="Zienkiewicz K."/>
            <person name="Morin E."/>
            <person name="Tisserant E."/>
            <person name="Splivallo R."/>
            <person name="Hainaut M."/>
            <person name="Henrissat B."/>
            <person name="Ohm R."/>
            <person name="Kuo A."/>
            <person name="Yan J."/>
            <person name="Lipzen A."/>
            <person name="Nolan M."/>
            <person name="Labutti K."/>
            <person name="Barry K."/>
            <person name="Goldstein A."/>
            <person name="Labbe J."/>
            <person name="Schadt C."/>
            <person name="Tuskan G."/>
            <person name="Grigoriev I."/>
            <person name="Martin F."/>
            <person name="Vilgalys R."/>
            <person name="Bonito G."/>
        </authorList>
    </citation>
    <scope>NUCLEOTIDE SEQUENCE [LARGE SCALE GENOMIC DNA]</scope>
    <source>
        <strain evidence="3 4">AG-77</strain>
    </source>
</reference>
<evidence type="ECO:0000256" key="1">
    <source>
        <dbReference type="ARBA" id="ARBA00007191"/>
    </source>
</evidence>
<keyword evidence="4" id="KW-1185">Reference proteome</keyword>
<dbReference type="InterPro" id="IPR037587">
    <property type="entry name" value="LAMTOR2-like"/>
</dbReference>
<dbReference type="FunFam" id="3.30.450.30:FF:000004">
    <property type="entry name" value="ragulator complex protein LAMTOR2"/>
    <property type="match status" value="1"/>
</dbReference>
<accession>A0A197JG04</accession>
<dbReference type="InterPro" id="IPR004942">
    <property type="entry name" value="Roadblock/LAMTOR2_dom"/>
</dbReference>
<dbReference type="Gene3D" id="3.30.450.30">
    <property type="entry name" value="Dynein light chain 2a, cytoplasmic"/>
    <property type="match status" value="1"/>
</dbReference>
<name>A0A197JG04_9FUNG</name>
<feature type="domain" description="Roadblock/LAMTOR2" evidence="2">
    <location>
        <begin position="7"/>
        <end position="93"/>
    </location>
</feature>
<dbReference type="STRING" id="1314771.A0A197JG04"/>
<evidence type="ECO:0000259" key="2">
    <source>
        <dbReference type="SMART" id="SM00960"/>
    </source>
</evidence>
<evidence type="ECO:0000313" key="3">
    <source>
        <dbReference type="EMBL" id="OAQ24102.1"/>
    </source>
</evidence>
<dbReference type="AlphaFoldDB" id="A0A197JG04"/>
<dbReference type="SUPFAM" id="SSF103196">
    <property type="entry name" value="Roadblock/LC7 domain"/>
    <property type="match status" value="1"/>
</dbReference>
<proteinExistence type="inferred from homology"/>